<protein>
    <submittedName>
        <fullName evidence="4">Bisphosphoglycerate-dependent phosphoglycerate mutase</fullName>
    </submittedName>
</protein>
<dbReference type="EMBL" id="JAKMXF010000003">
    <property type="protein sequence ID" value="KAI6661913.1"/>
    <property type="molecule type" value="Genomic_DNA"/>
</dbReference>
<dbReference type="InterPro" id="IPR013078">
    <property type="entry name" value="His_Pase_superF_clade-1"/>
</dbReference>
<dbReference type="GO" id="GO:0043456">
    <property type="term" value="P:regulation of pentose-phosphate shunt"/>
    <property type="evidence" value="ECO:0007669"/>
    <property type="project" value="TreeGrafter"/>
</dbReference>
<evidence type="ECO:0000313" key="4">
    <source>
        <dbReference type="EMBL" id="KAI6661913.1"/>
    </source>
</evidence>
<sequence>MADIKIRLFITRHGITLENKLHILQGQIDTELDEEGVSQSKHLGIRFTDHKFDFIYCSPLLRTLHTIKLALENMKYKTEPILDDRLKERGFGSWEGKKKEERVGPRPSDEESIESVEKRVSSFFHDLGSSLIGQIPLKLDESQKHIPNILLVSHGATISCMERLLASLGAITMHEDRPLYNTCVSEYEILLDKKGVMKGAKCYVSRDVSHLGGFVLKWHK</sequence>
<dbReference type="Pfam" id="PF00300">
    <property type="entry name" value="His_Phos_1"/>
    <property type="match status" value="1"/>
</dbReference>
<dbReference type="Proteomes" id="UP001165289">
    <property type="component" value="Unassembled WGS sequence"/>
</dbReference>
<evidence type="ECO:0000313" key="5">
    <source>
        <dbReference type="Proteomes" id="UP001165289"/>
    </source>
</evidence>
<dbReference type="PANTHER" id="PTHR46517">
    <property type="entry name" value="FRUCTOSE-2,6-BISPHOSPHATASE TIGAR"/>
    <property type="match status" value="1"/>
</dbReference>
<dbReference type="GO" id="GO:0005829">
    <property type="term" value="C:cytosol"/>
    <property type="evidence" value="ECO:0007669"/>
    <property type="project" value="TreeGrafter"/>
</dbReference>
<dbReference type="GO" id="GO:0045820">
    <property type="term" value="P:negative regulation of glycolytic process"/>
    <property type="evidence" value="ECO:0007669"/>
    <property type="project" value="TreeGrafter"/>
</dbReference>
<dbReference type="Gene3D" id="3.40.50.1240">
    <property type="entry name" value="Phosphoglycerate mutase-like"/>
    <property type="match status" value="1"/>
</dbReference>
<organism evidence="4 5">
    <name type="scientific">Oopsacas minuta</name>
    <dbReference type="NCBI Taxonomy" id="111878"/>
    <lineage>
        <taxon>Eukaryota</taxon>
        <taxon>Metazoa</taxon>
        <taxon>Porifera</taxon>
        <taxon>Hexactinellida</taxon>
        <taxon>Hexasterophora</taxon>
        <taxon>Lyssacinosida</taxon>
        <taxon>Leucopsacidae</taxon>
        <taxon>Oopsacas</taxon>
    </lineage>
</organism>
<evidence type="ECO:0000256" key="3">
    <source>
        <dbReference type="PIRSR" id="PIRSR613078-2"/>
    </source>
</evidence>
<dbReference type="CDD" id="cd07067">
    <property type="entry name" value="HP_PGM_like"/>
    <property type="match status" value="1"/>
</dbReference>
<dbReference type="SMART" id="SM00855">
    <property type="entry name" value="PGAM"/>
    <property type="match status" value="1"/>
</dbReference>
<dbReference type="PANTHER" id="PTHR46517:SF1">
    <property type="entry name" value="FRUCTOSE-2,6-BISPHOSPHATASE TIGAR"/>
    <property type="match status" value="1"/>
</dbReference>
<dbReference type="AlphaFoldDB" id="A0AAV7KMI1"/>
<comment type="caution">
    <text evidence="4">The sequence shown here is derived from an EMBL/GenBank/DDBJ whole genome shotgun (WGS) entry which is preliminary data.</text>
</comment>
<dbReference type="InterPro" id="IPR029033">
    <property type="entry name" value="His_PPase_superfam"/>
</dbReference>
<dbReference type="InterPro" id="IPR051695">
    <property type="entry name" value="Phosphoglycerate_Mutase"/>
</dbReference>
<proteinExistence type="predicted"/>
<name>A0AAV7KMI1_9METZ</name>
<evidence type="ECO:0000256" key="2">
    <source>
        <dbReference type="PIRSR" id="PIRSR613078-1"/>
    </source>
</evidence>
<reference evidence="4 5" key="1">
    <citation type="journal article" date="2023" name="BMC Biol.">
        <title>The compact genome of the sponge Oopsacas minuta (Hexactinellida) is lacking key metazoan core genes.</title>
        <authorList>
            <person name="Santini S."/>
            <person name="Schenkelaars Q."/>
            <person name="Jourda C."/>
            <person name="Duchesne M."/>
            <person name="Belahbib H."/>
            <person name="Rocher C."/>
            <person name="Selva M."/>
            <person name="Riesgo A."/>
            <person name="Vervoort M."/>
            <person name="Leys S.P."/>
            <person name="Kodjabachian L."/>
            <person name="Le Bivic A."/>
            <person name="Borchiellini C."/>
            <person name="Claverie J.M."/>
            <person name="Renard E."/>
        </authorList>
    </citation>
    <scope>NUCLEOTIDE SEQUENCE [LARGE SCALE GENOMIC DNA]</scope>
    <source>
        <strain evidence="4">SPO-2</strain>
    </source>
</reference>
<keyword evidence="5" id="KW-1185">Reference proteome</keyword>
<accession>A0AAV7KMI1</accession>
<feature type="binding site" evidence="3">
    <location>
        <position position="99"/>
    </location>
    <ligand>
        <name>substrate</name>
    </ligand>
</feature>
<keyword evidence="1" id="KW-0378">Hydrolase</keyword>
<feature type="binding site" evidence="3">
    <location>
        <position position="62"/>
    </location>
    <ligand>
        <name>substrate</name>
    </ligand>
</feature>
<evidence type="ECO:0000256" key="1">
    <source>
        <dbReference type="ARBA" id="ARBA00022801"/>
    </source>
</evidence>
<dbReference type="GO" id="GO:0004331">
    <property type="term" value="F:fructose-2,6-bisphosphate 2-phosphatase activity"/>
    <property type="evidence" value="ECO:0007669"/>
    <property type="project" value="TreeGrafter"/>
</dbReference>
<feature type="binding site" evidence="3">
    <location>
        <begin position="12"/>
        <end position="19"/>
    </location>
    <ligand>
        <name>substrate</name>
    </ligand>
</feature>
<gene>
    <name evidence="4" type="ORF">LOD99_9683</name>
</gene>
<dbReference type="SUPFAM" id="SSF53254">
    <property type="entry name" value="Phosphoglycerate mutase-like"/>
    <property type="match status" value="1"/>
</dbReference>
<feature type="active site" description="Tele-phosphohistidine intermediate" evidence="2">
    <location>
        <position position="13"/>
    </location>
</feature>
<feature type="active site" description="Proton donor/acceptor" evidence="2">
    <location>
        <position position="88"/>
    </location>
</feature>